<dbReference type="eggNOG" id="COG2030">
    <property type="taxonomic scope" value="Bacteria"/>
</dbReference>
<dbReference type="EMBL" id="AYZF01000017">
    <property type="protein sequence ID" value="KRN05164.1"/>
    <property type="molecule type" value="Genomic_DNA"/>
</dbReference>
<protein>
    <submittedName>
        <fullName evidence="2">Dehydrogenase</fullName>
    </submittedName>
</protein>
<comment type="caution">
    <text evidence="2">The sequence shown here is derived from an EMBL/GenBank/DDBJ whole genome shotgun (WGS) entry which is preliminary data.</text>
</comment>
<dbReference type="AlphaFoldDB" id="A0A023CTX1"/>
<name>A0A023CTX1_9LACO</name>
<gene>
    <name evidence="2" type="ORF">FD15_GL001708</name>
</gene>
<keyword evidence="3" id="KW-1185">Reference proteome</keyword>
<dbReference type="InterPro" id="IPR050965">
    <property type="entry name" value="UPF0336/Enoyl-CoA_hydratase"/>
</dbReference>
<dbReference type="STRING" id="1423806.FD15_GL001708"/>
<proteinExistence type="predicted"/>
<dbReference type="Proteomes" id="UP000050961">
    <property type="component" value="Unassembled WGS sequence"/>
</dbReference>
<evidence type="ECO:0000259" key="1">
    <source>
        <dbReference type="Pfam" id="PF01575"/>
    </source>
</evidence>
<accession>A0A023CTX1</accession>
<dbReference type="OrthoDB" id="2691304at2"/>
<organism evidence="2 3">
    <name type="scientific">Liquorilactobacillus sucicola DSM 21376 = JCM 15457</name>
    <dbReference type="NCBI Taxonomy" id="1423806"/>
    <lineage>
        <taxon>Bacteria</taxon>
        <taxon>Bacillati</taxon>
        <taxon>Bacillota</taxon>
        <taxon>Bacilli</taxon>
        <taxon>Lactobacillales</taxon>
        <taxon>Lactobacillaceae</taxon>
        <taxon>Liquorilactobacillus</taxon>
    </lineage>
</organism>
<dbReference type="SUPFAM" id="SSF54637">
    <property type="entry name" value="Thioesterase/thiol ester dehydrase-isomerase"/>
    <property type="match status" value="1"/>
</dbReference>
<dbReference type="GO" id="GO:0019171">
    <property type="term" value="F:(3R)-hydroxyacyl-[acyl-carrier-protein] dehydratase activity"/>
    <property type="evidence" value="ECO:0007669"/>
    <property type="project" value="TreeGrafter"/>
</dbReference>
<dbReference type="Gene3D" id="3.10.129.10">
    <property type="entry name" value="Hotdog Thioesterase"/>
    <property type="match status" value="1"/>
</dbReference>
<dbReference type="InterPro" id="IPR029069">
    <property type="entry name" value="HotDog_dom_sf"/>
</dbReference>
<feature type="domain" description="MaoC-like" evidence="1">
    <location>
        <begin position="26"/>
        <end position="124"/>
    </location>
</feature>
<dbReference type="PANTHER" id="PTHR43437:SF3">
    <property type="entry name" value="HYDROXYACYL-THIOESTER DEHYDRATASE TYPE 2, MITOCHONDRIAL"/>
    <property type="match status" value="1"/>
</dbReference>
<dbReference type="RefSeq" id="WP_051993204.1">
    <property type="nucleotide sequence ID" value="NZ_AYZF01000017.1"/>
</dbReference>
<dbReference type="Pfam" id="PF01575">
    <property type="entry name" value="MaoC_dehydratas"/>
    <property type="match status" value="1"/>
</dbReference>
<dbReference type="GO" id="GO:0006633">
    <property type="term" value="P:fatty acid biosynthetic process"/>
    <property type="evidence" value="ECO:0007669"/>
    <property type="project" value="TreeGrafter"/>
</dbReference>
<dbReference type="InterPro" id="IPR002539">
    <property type="entry name" value="MaoC-like_dom"/>
</dbReference>
<sequence>MSEDTHRKGKTIDEIAEGDSLTVNESLSDRDILLYLGMTNDNNPLYIQNEYAREIGYKGPVVPPVLLTGIITSSISKLLPGPGSEVVNLSVNFMLPVYHDENVTFIFEVIKVDTMKEVITLSVTGTKNEDDRVVDAIVMVKPPRKRLDSFSGINIEEVNA</sequence>
<reference evidence="2 3" key="1">
    <citation type="journal article" date="2015" name="Genome Announc.">
        <title>Expanding the biotechnology potential of lactobacilli through comparative genomics of 213 strains and associated genera.</title>
        <authorList>
            <person name="Sun Z."/>
            <person name="Harris H.M."/>
            <person name="McCann A."/>
            <person name="Guo C."/>
            <person name="Argimon S."/>
            <person name="Zhang W."/>
            <person name="Yang X."/>
            <person name="Jeffery I.B."/>
            <person name="Cooney J.C."/>
            <person name="Kagawa T.F."/>
            <person name="Liu W."/>
            <person name="Song Y."/>
            <person name="Salvetti E."/>
            <person name="Wrobel A."/>
            <person name="Rasinkangas P."/>
            <person name="Parkhill J."/>
            <person name="Rea M.C."/>
            <person name="O'Sullivan O."/>
            <person name="Ritari J."/>
            <person name="Douillard F.P."/>
            <person name="Paul Ross R."/>
            <person name="Yang R."/>
            <person name="Briner A.E."/>
            <person name="Felis G.E."/>
            <person name="de Vos W.M."/>
            <person name="Barrangou R."/>
            <person name="Klaenhammer T.R."/>
            <person name="Caufield P.W."/>
            <person name="Cui Y."/>
            <person name="Zhang H."/>
            <person name="O'Toole P.W."/>
        </authorList>
    </citation>
    <scope>NUCLEOTIDE SEQUENCE [LARGE SCALE GENOMIC DNA]</scope>
    <source>
        <strain evidence="2 3">DSM 21376</strain>
    </source>
</reference>
<dbReference type="PANTHER" id="PTHR43437">
    <property type="entry name" value="HYDROXYACYL-THIOESTER DEHYDRATASE TYPE 2, MITOCHONDRIAL-RELATED"/>
    <property type="match status" value="1"/>
</dbReference>
<evidence type="ECO:0000313" key="3">
    <source>
        <dbReference type="Proteomes" id="UP000050961"/>
    </source>
</evidence>
<evidence type="ECO:0000313" key="2">
    <source>
        <dbReference type="EMBL" id="KRN05164.1"/>
    </source>
</evidence>
<dbReference type="PATRIC" id="fig|1423806.3.peg.1736"/>